<accession>A0A6F8XUZ5</accession>
<dbReference type="Pfam" id="PF00668">
    <property type="entry name" value="Condensation"/>
    <property type="match status" value="1"/>
</dbReference>
<dbReference type="KEGG" id="pfla:Pflav_040740"/>
<feature type="domain" description="Condensation" evidence="1">
    <location>
        <begin position="62"/>
        <end position="330"/>
    </location>
</feature>
<gene>
    <name evidence="2" type="ORF">Pflav_040740</name>
</gene>
<evidence type="ECO:0000313" key="3">
    <source>
        <dbReference type="Proteomes" id="UP000502508"/>
    </source>
</evidence>
<dbReference type="EMBL" id="AP022870">
    <property type="protein sequence ID" value="BCB77664.1"/>
    <property type="molecule type" value="Genomic_DNA"/>
</dbReference>
<proteinExistence type="predicted"/>
<protein>
    <recommendedName>
        <fullName evidence="1">Condensation domain-containing protein</fullName>
    </recommendedName>
</protein>
<dbReference type="Gene3D" id="3.30.559.30">
    <property type="entry name" value="Nonribosomal peptide synthetase, condensation domain"/>
    <property type="match status" value="1"/>
</dbReference>
<dbReference type="GO" id="GO:0003824">
    <property type="term" value="F:catalytic activity"/>
    <property type="evidence" value="ECO:0007669"/>
    <property type="project" value="InterPro"/>
</dbReference>
<evidence type="ECO:0000313" key="2">
    <source>
        <dbReference type="EMBL" id="BCB77664.1"/>
    </source>
</evidence>
<dbReference type="Proteomes" id="UP000502508">
    <property type="component" value="Chromosome"/>
</dbReference>
<dbReference type="InterPro" id="IPR001242">
    <property type="entry name" value="Condensation_dom"/>
</dbReference>
<keyword evidence="3" id="KW-1185">Reference proteome</keyword>
<name>A0A6F8XUZ5_9ACTN</name>
<dbReference type="AlphaFoldDB" id="A0A6F8XUZ5"/>
<reference evidence="2 3" key="1">
    <citation type="submission" date="2020-03" db="EMBL/GenBank/DDBJ databases">
        <title>Whole genome shotgun sequence of Phytohabitans flavus NBRC 107702.</title>
        <authorList>
            <person name="Komaki H."/>
            <person name="Tamura T."/>
        </authorList>
    </citation>
    <scope>NUCLEOTIDE SEQUENCE [LARGE SCALE GENOMIC DNA]</scope>
    <source>
        <strain evidence="2 3">NBRC 107702</strain>
    </source>
</reference>
<dbReference type="GO" id="GO:0008610">
    <property type="term" value="P:lipid biosynthetic process"/>
    <property type="evidence" value="ECO:0007669"/>
    <property type="project" value="UniProtKB-ARBA"/>
</dbReference>
<dbReference type="Gene3D" id="3.30.559.10">
    <property type="entry name" value="Chloramphenicol acetyltransferase-like domain"/>
    <property type="match status" value="1"/>
</dbReference>
<reference evidence="2 3" key="2">
    <citation type="submission" date="2020-03" db="EMBL/GenBank/DDBJ databases">
        <authorList>
            <person name="Ichikawa N."/>
            <person name="Kimura A."/>
            <person name="Kitahashi Y."/>
            <person name="Uohara A."/>
        </authorList>
    </citation>
    <scope>NUCLEOTIDE SEQUENCE [LARGE SCALE GENOMIC DNA]</scope>
    <source>
        <strain evidence="2 3">NBRC 107702</strain>
    </source>
</reference>
<dbReference type="SUPFAM" id="SSF52777">
    <property type="entry name" value="CoA-dependent acyltransferases"/>
    <property type="match status" value="2"/>
</dbReference>
<organism evidence="2 3">
    <name type="scientific">Phytohabitans flavus</name>
    <dbReference type="NCBI Taxonomy" id="1076124"/>
    <lineage>
        <taxon>Bacteria</taxon>
        <taxon>Bacillati</taxon>
        <taxon>Actinomycetota</taxon>
        <taxon>Actinomycetes</taxon>
        <taxon>Micromonosporales</taxon>
        <taxon>Micromonosporaceae</taxon>
    </lineage>
</organism>
<sequence length="440" mass="47818">MGGVTLIAVPFAGEGAGEDELSWGQQDIWGSMRRDRSWLPIGFARPLPPGTTVEDVVAELRWCVSRYPSMRTTLRFTGGALPRQVVHASGEIALEVVDAAPDADPAEVAVGVQERYQDTDHDHATEWPVRMAVVRHLGVPAYQVMVVCHLVVDGLGALAMQDEMRTRPTGPSTALQALEQAREQRTPAAVRRSQAALRHWEHLLRTTPADRFAGSADPRTPRYWELVSTSTALHLAVGTVAARARLETSTVLLAAFAMAMSEVTGISPLLTQLVVGNRFRPGLATTVSPVSQTALCRLDLAGCDFGEALTRTWRASLAGYKHSYYDPAALDALVERVAAERPDPAVMRCGFNDRRALTVDVPPVDPTGDVRAALARTTTRVARRQDKPFDPCYLHVLQERDAIVLALCADTHFLGPADQEAVLRRLEASIVDAASRSAVT</sequence>
<dbReference type="InterPro" id="IPR023213">
    <property type="entry name" value="CAT-like_dom_sf"/>
</dbReference>
<evidence type="ECO:0000259" key="1">
    <source>
        <dbReference type="Pfam" id="PF00668"/>
    </source>
</evidence>